<gene>
    <name evidence="1" type="ORF">CBW65_11645</name>
</gene>
<dbReference type="InterPro" id="IPR008554">
    <property type="entry name" value="Glutaredoxin-like"/>
</dbReference>
<name>A0A1Y0IMW3_9BACL</name>
<dbReference type="Pfam" id="PF05768">
    <property type="entry name" value="Glrx-like"/>
    <property type="match status" value="1"/>
</dbReference>
<keyword evidence="2" id="KW-1185">Reference proteome</keyword>
<proteinExistence type="predicted"/>
<organism evidence="1 2">
    <name type="scientific">Tumebacillus avium</name>
    <dbReference type="NCBI Taxonomy" id="1903704"/>
    <lineage>
        <taxon>Bacteria</taxon>
        <taxon>Bacillati</taxon>
        <taxon>Bacillota</taxon>
        <taxon>Bacilli</taxon>
        <taxon>Bacillales</taxon>
        <taxon>Alicyclobacillaceae</taxon>
        <taxon>Tumebacillus</taxon>
    </lineage>
</organism>
<sequence>MRSCGTVFLRICDRSLTQVKPFQLTLFTKDGCTLCDKVKPILERVGRTYPLQVAEFDITTDERVYAKYWDKIPVLHVDGEEAFVSKIAEHWLRRYLEEKRKTRAD</sequence>
<evidence type="ECO:0000313" key="1">
    <source>
        <dbReference type="EMBL" id="ARU61590.1"/>
    </source>
</evidence>
<reference evidence="2" key="1">
    <citation type="submission" date="2017-05" db="EMBL/GenBank/DDBJ databases">
        <authorList>
            <person name="Sung H."/>
        </authorList>
    </citation>
    <scope>NUCLEOTIDE SEQUENCE [LARGE SCALE GENOMIC DNA]</scope>
    <source>
        <strain evidence="2">AR23208</strain>
    </source>
</reference>
<dbReference type="InterPro" id="IPR036249">
    <property type="entry name" value="Thioredoxin-like_sf"/>
</dbReference>
<evidence type="ECO:0000313" key="2">
    <source>
        <dbReference type="Proteomes" id="UP000195437"/>
    </source>
</evidence>
<dbReference type="SUPFAM" id="SSF52833">
    <property type="entry name" value="Thioredoxin-like"/>
    <property type="match status" value="1"/>
</dbReference>
<protein>
    <recommendedName>
        <fullName evidence="3">Glutaredoxin-like protein</fullName>
    </recommendedName>
</protein>
<dbReference type="EMBL" id="CP021434">
    <property type="protein sequence ID" value="ARU61590.1"/>
    <property type="molecule type" value="Genomic_DNA"/>
</dbReference>
<evidence type="ECO:0008006" key="3">
    <source>
        <dbReference type="Google" id="ProtNLM"/>
    </source>
</evidence>
<accession>A0A1Y0IMW3</accession>
<dbReference type="InterPro" id="IPR052565">
    <property type="entry name" value="Glutaredoxin-like_YDR286C"/>
</dbReference>
<dbReference type="KEGG" id="tum:CBW65_11645"/>
<dbReference type="Gene3D" id="3.40.30.10">
    <property type="entry name" value="Glutaredoxin"/>
    <property type="match status" value="1"/>
</dbReference>
<dbReference type="PANTHER" id="PTHR33558:SF1">
    <property type="entry name" value="GLUTAREDOXIN-LIKE PROTEIN C5ORF63 HOMOLOG"/>
    <property type="match status" value="1"/>
</dbReference>
<dbReference type="Proteomes" id="UP000195437">
    <property type="component" value="Chromosome"/>
</dbReference>
<dbReference type="AlphaFoldDB" id="A0A1Y0IMW3"/>
<dbReference type="PANTHER" id="PTHR33558">
    <property type="entry name" value="GLUTAREDOXIN-LIKE PROTEIN C5ORF63 HOMOLOG"/>
    <property type="match status" value="1"/>
</dbReference>